<evidence type="ECO:0000259" key="16">
    <source>
        <dbReference type="Pfam" id="PF02775"/>
    </source>
</evidence>
<dbReference type="InterPro" id="IPR002880">
    <property type="entry name" value="Pyrv_Fd/Flavodoxin_OxRdtase_N"/>
</dbReference>
<comment type="subunit">
    <text evidence="2">Heterodimer of the IorA and IorB subunits.</text>
</comment>
<keyword evidence="7 14" id="KW-0479">Metal-binding</keyword>
<evidence type="ECO:0000256" key="2">
    <source>
        <dbReference type="ARBA" id="ARBA00011238"/>
    </source>
</evidence>
<evidence type="ECO:0000256" key="6">
    <source>
        <dbReference type="ARBA" id="ARBA00022485"/>
    </source>
</evidence>
<evidence type="ECO:0000313" key="18">
    <source>
        <dbReference type="Proteomes" id="UP000257240"/>
    </source>
</evidence>
<evidence type="ECO:0000256" key="13">
    <source>
        <dbReference type="ARBA" id="ARBA00048332"/>
    </source>
</evidence>
<dbReference type="InterPro" id="IPR045025">
    <property type="entry name" value="HACL1-like"/>
</dbReference>
<dbReference type="GO" id="GO:0044281">
    <property type="term" value="P:small molecule metabolic process"/>
    <property type="evidence" value="ECO:0007669"/>
    <property type="project" value="UniProtKB-ARBA"/>
</dbReference>
<dbReference type="CDD" id="cd02008">
    <property type="entry name" value="TPP_IOR_alpha"/>
    <property type="match status" value="1"/>
</dbReference>
<evidence type="ECO:0000259" key="15">
    <source>
        <dbReference type="Pfam" id="PF01855"/>
    </source>
</evidence>
<evidence type="ECO:0000313" key="17">
    <source>
        <dbReference type="EMBL" id="HAA83462.1"/>
    </source>
</evidence>
<dbReference type="EC" id="1.2.7.8" evidence="3 14"/>
<evidence type="ECO:0000256" key="9">
    <source>
        <dbReference type="ARBA" id="ARBA00023002"/>
    </source>
</evidence>
<gene>
    <name evidence="17" type="primary">iorA</name>
    <name evidence="17" type="ORF">DCE01_01525</name>
</gene>
<comment type="function">
    <text evidence="1 14">Catalyzes the ferredoxin-dependent oxidative decarboxylation of arylpyruvates.</text>
</comment>
<dbReference type="SUPFAM" id="SSF52518">
    <property type="entry name" value="Thiamin diphosphate-binding fold (THDP-binding)"/>
    <property type="match status" value="2"/>
</dbReference>
<dbReference type="PANTHER" id="PTHR43710:SF7">
    <property type="entry name" value="INDOLEPYRUVATE OXIDOREDUCTASE SUBUNIT IORA"/>
    <property type="match status" value="1"/>
</dbReference>
<keyword evidence="10 14" id="KW-0408">Iron</keyword>
<evidence type="ECO:0000256" key="4">
    <source>
        <dbReference type="ARBA" id="ARBA00017710"/>
    </source>
</evidence>
<evidence type="ECO:0000256" key="1">
    <source>
        <dbReference type="ARBA" id="ARBA00002995"/>
    </source>
</evidence>
<proteinExistence type="predicted"/>
<organism evidence="17 18">
    <name type="scientific">Thermodesulfobacterium commune</name>
    <dbReference type="NCBI Taxonomy" id="1741"/>
    <lineage>
        <taxon>Bacteria</taxon>
        <taxon>Pseudomonadati</taxon>
        <taxon>Thermodesulfobacteriota</taxon>
        <taxon>Thermodesulfobacteria</taxon>
        <taxon>Thermodesulfobacteriales</taxon>
        <taxon>Thermodesulfobacteriaceae</taxon>
        <taxon>Thermodesulfobacterium</taxon>
    </lineage>
</organism>
<evidence type="ECO:0000256" key="5">
    <source>
        <dbReference type="ARBA" id="ARBA00022448"/>
    </source>
</evidence>
<dbReference type="CDD" id="cd07034">
    <property type="entry name" value="TPP_PYR_PFOR_IOR-alpha_like"/>
    <property type="match status" value="1"/>
</dbReference>
<dbReference type="FunFam" id="3.40.50.970:FF:000039">
    <property type="entry name" value="Indolepyruvate oxidoreductase subunit IorA"/>
    <property type="match status" value="1"/>
</dbReference>
<keyword evidence="9 14" id="KW-0560">Oxidoreductase</keyword>
<sequence>MHPILKGENCKKFLLGNEAIVRGAIESRVQVGAAYPGTPSSEIGNNLFQMQKDLAGLYFEFAVNEKVAMEIVGAASACGLRSITCMKHVGLNVASDAFMSLAYVGVEGGLVVVTADDPSCHSSQNEQDNRYYARLAQVPMFEAFDPHTAYVLTKEAFSLSEKFKLPVLLRTTTRVSHARGVVEVGAIPFDFYTTFKKGFFKKDPFRFVPVPAVARKQHKLLLEKLEELQNLASSFNFNQFIPKGKLGICASGVAVNYVIDALEDLGLQDEVSLLILTFTHPFPEKLALEFLSHVETCVVVEELEPYLEENLRALAYTHGLKTKILGKKEKLLPRYFEFTPTQVKEALANAFNLKRFTVEVPPFDFSDKLPARPPVLCQGCPHRETYKLIKEVLQEMGIEERTIYPTDIGCYTLGIQPPLNMADYLLCMGSSVGTPCGFDVATDQRVVAFIGDSTFFHAGLSPLVNAKFNKHKFTLVVLDNDTTAMTGHQPVPSQTIKSPIIQDHPTIPIQKIVEALDIPCVVINPYKKEEAKELVQPLLEKQELSVIIAKAPCILYKTKSQKGS</sequence>
<protein>
    <recommendedName>
        <fullName evidence="4 14">Indolepyruvate oxidoreductase subunit IorA</fullName>
        <shortName evidence="14">IOR</shortName>
        <ecNumber evidence="3 14">1.2.7.8</ecNumber>
    </recommendedName>
    <alternativeName>
        <fullName evidence="12 14">Indolepyruvate ferredoxin oxidoreductase subunit alpha</fullName>
    </alternativeName>
</protein>
<comment type="catalytic activity">
    <reaction evidence="13 14">
        <text>indole-3-pyruvate + 2 oxidized [2Fe-2S]-[ferredoxin] + CoA = (indol-3-yl)acetyl-CoA + 2 reduced [2Fe-2S]-[ferredoxin] + CO2 + H(+)</text>
        <dbReference type="Rhea" id="RHEA:12645"/>
        <dbReference type="Rhea" id="RHEA-COMP:10000"/>
        <dbReference type="Rhea" id="RHEA-COMP:10001"/>
        <dbReference type="ChEBI" id="CHEBI:15378"/>
        <dbReference type="ChEBI" id="CHEBI:16526"/>
        <dbReference type="ChEBI" id="CHEBI:17640"/>
        <dbReference type="ChEBI" id="CHEBI:33737"/>
        <dbReference type="ChEBI" id="CHEBI:33738"/>
        <dbReference type="ChEBI" id="CHEBI:57271"/>
        <dbReference type="ChEBI" id="CHEBI:57287"/>
        <dbReference type="EC" id="1.2.7.8"/>
    </reaction>
</comment>
<evidence type="ECO:0000256" key="14">
    <source>
        <dbReference type="PIRNR" id="PIRNR006439"/>
    </source>
</evidence>
<dbReference type="PIRSF" id="PIRSF006439">
    <property type="entry name" value="Indolepyruvate_ferr_oxidored"/>
    <property type="match status" value="1"/>
</dbReference>
<dbReference type="InterPro" id="IPR017721">
    <property type="entry name" value="IorA"/>
</dbReference>
<dbReference type="NCBIfam" id="TIGR03336">
    <property type="entry name" value="IOR_alpha"/>
    <property type="match status" value="1"/>
</dbReference>
<dbReference type="GO" id="GO:0051539">
    <property type="term" value="F:4 iron, 4 sulfur cluster binding"/>
    <property type="evidence" value="ECO:0007669"/>
    <property type="project" value="UniProtKB-UniRule"/>
</dbReference>
<evidence type="ECO:0000256" key="8">
    <source>
        <dbReference type="ARBA" id="ARBA00022982"/>
    </source>
</evidence>
<dbReference type="SUPFAM" id="SSF52922">
    <property type="entry name" value="TK C-terminal domain-like"/>
    <property type="match status" value="1"/>
</dbReference>
<dbReference type="Proteomes" id="UP000257240">
    <property type="component" value="Unassembled WGS sequence"/>
</dbReference>
<keyword evidence="11 14" id="KW-0411">Iron-sulfur</keyword>
<evidence type="ECO:0000256" key="7">
    <source>
        <dbReference type="ARBA" id="ARBA00022723"/>
    </source>
</evidence>
<dbReference type="EMBL" id="DLVE01000020">
    <property type="protein sequence ID" value="HAA83462.1"/>
    <property type="molecule type" value="Genomic_DNA"/>
</dbReference>
<feature type="domain" description="Pyruvate flavodoxin/ferredoxin oxidoreductase pyrimidine binding" evidence="15">
    <location>
        <begin position="23"/>
        <end position="184"/>
    </location>
</feature>
<keyword evidence="6 14" id="KW-0004">4Fe-4S</keyword>
<dbReference type="Pfam" id="PF01855">
    <property type="entry name" value="POR_N"/>
    <property type="match status" value="1"/>
</dbReference>
<dbReference type="PANTHER" id="PTHR43710">
    <property type="entry name" value="2-HYDROXYACYL-COA LYASE"/>
    <property type="match status" value="1"/>
</dbReference>
<dbReference type="InterPro" id="IPR029061">
    <property type="entry name" value="THDP-binding"/>
</dbReference>
<dbReference type="GO" id="GO:0046872">
    <property type="term" value="F:metal ion binding"/>
    <property type="evidence" value="ECO:0007669"/>
    <property type="project" value="UniProtKB-UniRule"/>
</dbReference>
<keyword evidence="17" id="KW-0670">Pyruvate</keyword>
<keyword evidence="8 14" id="KW-0249">Electron transport</keyword>
<reference evidence="17 18" key="1">
    <citation type="journal article" date="2018" name="Nat. Biotechnol.">
        <title>A standardized bacterial taxonomy based on genome phylogeny substantially revises the tree of life.</title>
        <authorList>
            <person name="Parks D.H."/>
            <person name="Chuvochina M."/>
            <person name="Waite D.W."/>
            <person name="Rinke C."/>
            <person name="Skarshewski A."/>
            <person name="Chaumeil P.A."/>
            <person name="Hugenholtz P."/>
        </authorList>
    </citation>
    <scope>NUCLEOTIDE SEQUENCE [LARGE SCALE GENOMIC DNA]</scope>
    <source>
        <strain evidence="17">UBA12529</strain>
    </source>
</reference>
<accession>A0A101FJA6</accession>
<dbReference type="Gene3D" id="3.40.50.970">
    <property type="match status" value="2"/>
</dbReference>
<dbReference type="AlphaFoldDB" id="A0A101FJA6"/>
<evidence type="ECO:0000256" key="10">
    <source>
        <dbReference type="ARBA" id="ARBA00023004"/>
    </source>
</evidence>
<evidence type="ECO:0000256" key="11">
    <source>
        <dbReference type="ARBA" id="ARBA00023014"/>
    </source>
</evidence>
<dbReference type="Pfam" id="PF02775">
    <property type="entry name" value="TPP_enzyme_C"/>
    <property type="match status" value="1"/>
</dbReference>
<comment type="cofactor">
    <cofactor evidence="14">
        <name>[4Fe-4S] cluster</name>
        <dbReference type="ChEBI" id="CHEBI:49883"/>
    </cofactor>
    <text evidence="14">Binds 2 [4Fe-4S] clusters. In this family the first cluster has a non-standard and varying [4Fe-4S] binding motif CX(2)CX(2)CX(4-5)CP.</text>
</comment>
<keyword evidence="5 14" id="KW-0813">Transport</keyword>
<evidence type="ECO:0000256" key="3">
    <source>
        <dbReference type="ARBA" id="ARBA00012812"/>
    </source>
</evidence>
<dbReference type="InterPro" id="IPR009014">
    <property type="entry name" value="Transketo_C/PFOR_II"/>
</dbReference>
<dbReference type="InterPro" id="IPR011766">
    <property type="entry name" value="TPP_enzyme_TPP-bd"/>
</dbReference>
<feature type="domain" description="Thiamine pyrophosphate enzyme TPP-binding" evidence="16">
    <location>
        <begin position="407"/>
        <end position="548"/>
    </location>
</feature>
<dbReference type="RefSeq" id="WP_038060463.1">
    <property type="nucleotide sequence ID" value="NZ_DAINLL010000022.1"/>
</dbReference>
<comment type="caution">
    <text evidence="17">The sequence shown here is derived from an EMBL/GenBank/DDBJ whole genome shotgun (WGS) entry which is preliminary data.</text>
</comment>
<evidence type="ECO:0000256" key="12">
    <source>
        <dbReference type="ARBA" id="ARBA00030514"/>
    </source>
</evidence>
<name>A0A101FJA6_9BACT</name>
<dbReference type="GO" id="GO:0043805">
    <property type="term" value="F:indolepyruvate ferredoxin oxidoreductase activity"/>
    <property type="evidence" value="ECO:0007669"/>
    <property type="project" value="UniProtKB-UniRule"/>
</dbReference>
<dbReference type="GO" id="GO:0030976">
    <property type="term" value="F:thiamine pyrophosphate binding"/>
    <property type="evidence" value="ECO:0007669"/>
    <property type="project" value="InterPro"/>
</dbReference>